<keyword evidence="3 6" id="KW-1133">Transmembrane helix</keyword>
<dbReference type="GO" id="GO:0005783">
    <property type="term" value="C:endoplasmic reticulum"/>
    <property type="evidence" value="ECO:0007669"/>
    <property type="project" value="TreeGrafter"/>
</dbReference>
<feature type="domain" description="TLC" evidence="7">
    <location>
        <begin position="71"/>
        <end position="272"/>
    </location>
</feature>
<evidence type="ECO:0000256" key="1">
    <source>
        <dbReference type="ARBA" id="ARBA00004141"/>
    </source>
</evidence>
<dbReference type="PANTHER" id="PTHR13439:SF0">
    <property type="entry name" value="TOPOISOMERASE I DAMAGE AFFECTED PROTEIN 4"/>
    <property type="match status" value="1"/>
</dbReference>
<comment type="subcellular location">
    <subcellularLocation>
        <location evidence="1">Membrane</location>
        <topology evidence="1">Multi-pass membrane protein</topology>
    </subcellularLocation>
</comment>
<dbReference type="PANTHER" id="PTHR13439">
    <property type="entry name" value="CT120 PROTEIN"/>
    <property type="match status" value="1"/>
</dbReference>
<dbReference type="GO" id="GO:0016020">
    <property type="term" value="C:membrane"/>
    <property type="evidence" value="ECO:0007669"/>
    <property type="project" value="UniProtKB-SubCell"/>
</dbReference>
<comment type="caution">
    <text evidence="8">The sequence shown here is derived from an EMBL/GenBank/DDBJ whole genome shotgun (WGS) entry which is preliminary data.</text>
</comment>
<protein>
    <recommendedName>
        <fullName evidence="7">TLC domain-containing protein</fullName>
    </recommendedName>
</protein>
<keyword evidence="4 5" id="KW-0472">Membrane</keyword>
<evidence type="ECO:0000256" key="6">
    <source>
        <dbReference type="SAM" id="Phobius"/>
    </source>
</evidence>
<keyword evidence="2 5" id="KW-0812">Transmembrane</keyword>
<dbReference type="PROSITE" id="PS50922">
    <property type="entry name" value="TLC"/>
    <property type="match status" value="1"/>
</dbReference>
<evidence type="ECO:0000256" key="2">
    <source>
        <dbReference type="ARBA" id="ARBA00022692"/>
    </source>
</evidence>
<name>A0A9N8EXY5_9STRA</name>
<dbReference type="AlphaFoldDB" id="A0A9N8EXY5"/>
<dbReference type="SMART" id="SM00724">
    <property type="entry name" value="TLC"/>
    <property type="match status" value="1"/>
</dbReference>
<evidence type="ECO:0000313" key="9">
    <source>
        <dbReference type="Proteomes" id="UP001153069"/>
    </source>
</evidence>
<feature type="transmembrane region" description="Helical" evidence="6">
    <location>
        <begin position="243"/>
        <end position="261"/>
    </location>
</feature>
<sequence length="293" mass="32961">MSMTPRYAADLMLEPSVQEKDHSLVFTNFLLRQIAVLDEQGAWEWSLRWHSFYWFLVFAVIRLVMRKRGGVDWYALTHGAVTGIGGLACAYLSFVSAESLTGTPEPLGSVLCHGPLTSLHRILPTASVGYSVFDLIDGIHMGPAFIAHGCAMFLFSFYIVEVNMPQVLAVMLALEFSTIFLNFVRCEFFTPAMAMANMLLFVVAFFAVRIVYGPYAIYQHSYYLYTAGRTNEASACLPTGFDHVIFITGMFFNVLNAFWFYKILKKLQRKLNGTEGIKASNELGPAKDKKEQD</sequence>
<dbReference type="Proteomes" id="UP001153069">
    <property type="component" value="Unassembled WGS sequence"/>
</dbReference>
<keyword evidence="9" id="KW-1185">Reference proteome</keyword>
<feature type="transmembrane region" description="Helical" evidence="6">
    <location>
        <begin position="196"/>
        <end position="218"/>
    </location>
</feature>
<evidence type="ECO:0000256" key="5">
    <source>
        <dbReference type="PROSITE-ProRule" id="PRU00205"/>
    </source>
</evidence>
<evidence type="ECO:0000256" key="4">
    <source>
        <dbReference type="ARBA" id="ARBA00023136"/>
    </source>
</evidence>
<proteinExistence type="predicted"/>
<evidence type="ECO:0000259" key="7">
    <source>
        <dbReference type="PROSITE" id="PS50922"/>
    </source>
</evidence>
<gene>
    <name evidence="8" type="ORF">SEMRO_1890_G303700.1</name>
</gene>
<reference evidence="8" key="1">
    <citation type="submission" date="2020-06" db="EMBL/GenBank/DDBJ databases">
        <authorList>
            <consortium name="Plant Systems Biology data submission"/>
        </authorList>
    </citation>
    <scope>NUCLEOTIDE SEQUENCE</scope>
    <source>
        <strain evidence="8">D6</strain>
    </source>
</reference>
<accession>A0A9N8EXY5</accession>
<dbReference type="Pfam" id="PF03798">
    <property type="entry name" value="TRAM_LAG1_CLN8"/>
    <property type="match status" value="1"/>
</dbReference>
<dbReference type="OrthoDB" id="10266980at2759"/>
<evidence type="ECO:0000256" key="3">
    <source>
        <dbReference type="ARBA" id="ARBA00022989"/>
    </source>
</evidence>
<organism evidence="8 9">
    <name type="scientific">Seminavis robusta</name>
    <dbReference type="NCBI Taxonomy" id="568900"/>
    <lineage>
        <taxon>Eukaryota</taxon>
        <taxon>Sar</taxon>
        <taxon>Stramenopiles</taxon>
        <taxon>Ochrophyta</taxon>
        <taxon>Bacillariophyta</taxon>
        <taxon>Bacillariophyceae</taxon>
        <taxon>Bacillariophycidae</taxon>
        <taxon>Naviculales</taxon>
        <taxon>Naviculaceae</taxon>
        <taxon>Seminavis</taxon>
    </lineage>
</organism>
<dbReference type="InterPro" id="IPR050846">
    <property type="entry name" value="TLCD"/>
</dbReference>
<dbReference type="GO" id="GO:0055088">
    <property type="term" value="P:lipid homeostasis"/>
    <property type="evidence" value="ECO:0007669"/>
    <property type="project" value="TreeGrafter"/>
</dbReference>
<dbReference type="EMBL" id="CAICTM010001888">
    <property type="protein sequence ID" value="CAB9526790.1"/>
    <property type="molecule type" value="Genomic_DNA"/>
</dbReference>
<evidence type="ECO:0000313" key="8">
    <source>
        <dbReference type="EMBL" id="CAB9526790.1"/>
    </source>
</evidence>
<dbReference type="InterPro" id="IPR006634">
    <property type="entry name" value="TLC-dom"/>
</dbReference>
<feature type="transmembrane region" description="Helical" evidence="6">
    <location>
        <begin position="166"/>
        <end position="184"/>
    </location>
</feature>